<dbReference type="PANTHER" id="PTHR21666">
    <property type="entry name" value="PEPTIDASE-RELATED"/>
    <property type="match status" value="1"/>
</dbReference>
<feature type="compositionally biased region" description="Low complexity" evidence="2">
    <location>
        <begin position="104"/>
        <end position="121"/>
    </location>
</feature>
<feature type="region of interest" description="Disordered" evidence="2">
    <location>
        <begin position="102"/>
        <end position="160"/>
    </location>
</feature>
<dbReference type="Pfam" id="PF01551">
    <property type="entry name" value="Peptidase_M23"/>
    <property type="match status" value="1"/>
</dbReference>
<dbReference type="CDD" id="cd00118">
    <property type="entry name" value="LysM"/>
    <property type="match status" value="1"/>
</dbReference>
<dbReference type="Proteomes" id="UP000286934">
    <property type="component" value="Unassembled WGS sequence"/>
</dbReference>
<feature type="compositionally biased region" description="Polar residues" evidence="2">
    <location>
        <begin position="122"/>
        <end position="146"/>
    </location>
</feature>
<evidence type="ECO:0000256" key="2">
    <source>
        <dbReference type="SAM" id="MobiDB-lite"/>
    </source>
</evidence>
<dbReference type="PROSITE" id="PS51782">
    <property type="entry name" value="LYSM"/>
    <property type="match status" value="1"/>
</dbReference>
<comment type="similarity">
    <text evidence="1">Belongs to the E.coli NlpD/Haemophilus LppB family.</text>
</comment>
<dbReference type="InterPro" id="IPR036779">
    <property type="entry name" value="LysM_dom_sf"/>
</dbReference>
<comment type="caution">
    <text evidence="4">The sequence shown here is derived from an EMBL/GenBank/DDBJ whole genome shotgun (WGS) entry which is preliminary data.</text>
</comment>
<accession>A0A432WWW7</accession>
<evidence type="ECO:0000313" key="5">
    <source>
        <dbReference type="Proteomes" id="UP000286934"/>
    </source>
</evidence>
<sequence length="292" mass="32423">MRKRPIHFSFTHPVVVSCVFIFAVSGCSSPHTPAPVESVYRGTTFHDYERASLSSDIYQVQRGETLYAIAFRANMDLREIARLNNLSEPYTIYVGQELRLRPANGENGRSTGNRNNNSATSDTNAITEPVATASSREYGSTVSNAESDIKQSPAVPTRTPRERTIATGDIRWQWPTQGSVTRRFSTHETGGQGMEFSGNRGDAIIAAAPGRVVYVGTALRGYGQLIILKHNDDYITAYGHNDQLMVSEQQWVEAGQQIATMGSTGRDDVRLRFELRFRGNSVNPENYLPRGR</sequence>
<dbReference type="SMART" id="SM00257">
    <property type="entry name" value="LysM"/>
    <property type="match status" value="1"/>
</dbReference>
<gene>
    <name evidence="4" type="ORF">CWE13_00930</name>
</gene>
<dbReference type="Gene3D" id="3.10.350.10">
    <property type="entry name" value="LysM domain"/>
    <property type="match status" value="1"/>
</dbReference>
<dbReference type="CDD" id="cd12797">
    <property type="entry name" value="M23_peptidase"/>
    <property type="match status" value="1"/>
</dbReference>
<keyword evidence="5" id="KW-1185">Reference proteome</keyword>
<dbReference type="GO" id="GO:0004222">
    <property type="term" value="F:metalloendopeptidase activity"/>
    <property type="evidence" value="ECO:0007669"/>
    <property type="project" value="TreeGrafter"/>
</dbReference>
<dbReference type="Gene3D" id="2.70.70.10">
    <property type="entry name" value="Glucose Permease (Domain IIA)"/>
    <property type="match status" value="1"/>
</dbReference>
<evidence type="ECO:0000259" key="3">
    <source>
        <dbReference type="PROSITE" id="PS51782"/>
    </source>
</evidence>
<dbReference type="GO" id="GO:0009279">
    <property type="term" value="C:cell outer membrane"/>
    <property type="evidence" value="ECO:0007669"/>
    <property type="project" value="TreeGrafter"/>
</dbReference>
<evidence type="ECO:0000313" key="4">
    <source>
        <dbReference type="EMBL" id="RUO38245.1"/>
    </source>
</evidence>
<dbReference type="InterPro" id="IPR016047">
    <property type="entry name" value="M23ase_b-sheet_dom"/>
</dbReference>
<evidence type="ECO:0000256" key="1">
    <source>
        <dbReference type="ARBA" id="ARBA00038420"/>
    </source>
</evidence>
<dbReference type="InterPro" id="IPR018392">
    <property type="entry name" value="LysM"/>
</dbReference>
<dbReference type="InterPro" id="IPR050570">
    <property type="entry name" value="Cell_wall_metabolism_enzyme"/>
</dbReference>
<dbReference type="PANTHER" id="PTHR21666:SF263">
    <property type="entry name" value="MUREIN HYDROLASE ACTIVATOR NLPD"/>
    <property type="match status" value="1"/>
</dbReference>
<dbReference type="PROSITE" id="PS51257">
    <property type="entry name" value="PROKAR_LIPOPROTEIN"/>
    <property type="match status" value="1"/>
</dbReference>
<dbReference type="SUPFAM" id="SSF51261">
    <property type="entry name" value="Duplicated hybrid motif"/>
    <property type="match status" value="1"/>
</dbReference>
<dbReference type="AlphaFoldDB" id="A0A432WWW7"/>
<dbReference type="EMBL" id="PIPP01000001">
    <property type="protein sequence ID" value="RUO38245.1"/>
    <property type="molecule type" value="Genomic_DNA"/>
</dbReference>
<dbReference type="InterPro" id="IPR011055">
    <property type="entry name" value="Dup_hybrid_motif"/>
</dbReference>
<dbReference type="Pfam" id="PF01476">
    <property type="entry name" value="LysM"/>
    <property type="match status" value="1"/>
</dbReference>
<dbReference type="OrthoDB" id="9795421at2"/>
<protein>
    <submittedName>
        <fullName evidence="4">Peptidase M23</fullName>
    </submittedName>
</protein>
<feature type="domain" description="LysM" evidence="3">
    <location>
        <begin position="56"/>
        <end position="100"/>
    </location>
</feature>
<proteinExistence type="inferred from homology"/>
<reference evidence="5" key="1">
    <citation type="journal article" date="2018" name="Front. Microbiol.">
        <title>Genome-Based Analysis Reveals the Taxonomy and Diversity of the Family Idiomarinaceae.</title>
        <authorList>
            <person name="Liu Y."/>
            <person name="Lai Q."/>
            <person name="Shao Z."/>
        </authorList>
    </citation>
    <scope>NUCLEOTIDE SEQUENCE [LARGE SCALE GENOMIC DNA]</scope>
    <source>
        <strain evidence="5">AIS</strain>
    </source>
</reference>
<organism evidence="4 5">
    <name type="scientific">Aliidiomarina shirensis</name>
    <dbReference type="NCBI Taxonomy" id="1048642"/>
    <lineage>
        <taxon>Bacteria</taxon>
        <taxon>Pseudomonadati</taxon>
        <taxon>Pseudomonadota</taxon>
        <taxon>Gammaproteobacteria</taxon>
        <taxon>Alteromonadales</taxon>
        <taxon>Idiomarinaceae</taxon>
        <taxon>Aliidiomarina</taxon>
    </lineage>
</organism>
<dbReference type="GO" id="GO:0032153">
    <property type="term" value="C:cell division site"/>
    <property type="evidence" value="ECO:0007669"/>
    <property type="project" value="TreeGrafter"/>
</dbReference>
<name>A0A432WWW7_9GAMM</name>